<sequence>MTTPSDPPPEFVAEALQRVHEGIQEKLATMPPEEGRKWLERLLARFMGNPVIIETPKPGDDGE</sequence>
<dbReference type="RefSeq" id="WP_044191221.1">
    <property type="nucleotide sequence ID" value="NZ_JMCB01000008.1"/>
</dbReference>
<comment type="caution">
    <text evidence="1">The sequence shown here is derived from an EMBL/GenBank/DDBJ whole genome shotgun (WGS) entry which is preliminary data.</text>
</comment>
<reference evidence="1 2" key="1">
    <citation type="submission" date="2014-04" db="EMBL/GenBank/DDBJ databases">
        <title>Genome assembly of Hyalangium minutum DSM 14724.</title>
        <authorList>
            <person name="Sharma G."/>
            <person name="Subramanian S."/>
        </authorList>
    </citation>
    <scope>NUCLEOTIDE SEQUENCE [LARGE SCALE GENOMIC DNA]</scope>
    <source>
        <strain evidence="1 2">DSM 14724</strain>
    </source>
</reference>
<accession>A0A085WHP4</accession>
<dbReference type="Proteomes" id="UP000028725">
    <property type="component" value="Unassembled WGS sequence"/>
</dbReference>
<dbReference type="AlphaFoldDB" id="A0A085WHP4"/>
<keyword evidence="2" id="KW-1185">Reference proteome</keyword>
<protein>
    <submittedName>
        <fullName evidence="1">Uncharacterized protein</fullName>
    </submittedName>
</protein>
<gene>
    <name evidence="1" type="ORF">DB31_8560</name>
</gene>
<dbReference type="EMBL" id="JMCB01000008">
    <property type="protein sequence ID" value="KFE67207.1"/>
    <property type="molecule type" value="Genomic_DNA"/>
</dbReference>
<proteinExistence type="predicted"/>
<name>A0A085WHP4_9BACT</name>
<dbReference type="STRING" id="394096.DB31_8560"/>
<organism evidence="1 2">
    <name type="scientific">Hyalangium minutum</name>
    <dbReference type="NCBI Taxonomy" id="394096"/>
    <lineage>
        <taxon>Bacteria</taxon>
        <taxon>Pseudomonadati</taxon>
        <taxon>Myxococcota</taxon>
        <taxon>Myxococcia</taxon>
        <taxon>Myxococcales</taxon>
        <taxon>Cystobacterineae</taxon>
        <taxon>Archangiaceae</taxon>
        <taxon>Hyalangium</taxon>
    </lineage>
</organism>
<evidence type="ECO:0000313" key="1">
    <source>
        <dbReference type="EMBL" id="KFE67207.1"/>
    </source>
</evidence>
<evidence type="ECO:0000313" key="2">
    <source>
        <dbReference type="Proteomes" id="UP000028725"/>
    </source>
</evidence>